<proteinExistence type="predicted"/>
<feature type="domain" description="SHOCT" evidence="2">
    <location>
        <begin position="86"/>
        <end position="110"/>
    </location>
</feature>
<dbReference type="Proteomes" id="UP001366166">
    <property type="component" value="Chromosome"/>
</dbReference>
<dbReference type="KEGG" id="dmp:FAK_41460"/>
<keyword evidence="1" id="KW-0472">Membrane</keyword>
<protein>
    <recommendedName>
        <fullName evidence="2">SHOCT domain-containing protein</fullName>
    </recommendedName>
</protein>
<keyword evidence="1" id="KW-1133">Transmembrane helix</keyword>
<name>A0AAU9EZS5_9BACT</name>
<dbReference type="EMBL" id="AP028679">
    <property type="protein sequence ID" value="BEQ17080.1"/>
    <property type="molecule type" value="Genomic_DNA"/>
</dbReference>
<feature type="transmembrane region" description="Helical" evidence="1">
    <location>
        <begin position="36"/>
        <end position="60"/>
    </location>
</feature>
<keyword evidence="4" id="KW-1185">Reference proteome</keyword>
<sequence>MFVDWLAQKALSEPLAQYGGGYGGGPGWGGHMMYGWGGWLGGPFMIIIWILIIVAGVALVKWLFAASRKDQAPPIFHSTAGHDRSLAILRERYAKGEITKEEFQAMKADLES</sequence>
<dbReference type="InterPro" id="IPR018649">
    <property type="entry name" value="SHOCT"/>
</dbReference>
<evidence type="ECO:0000313" key="3">
    <source>
        <dbReference type="EMBL" id="BEQ17080.1"/>
    </source>
</evidence>
<accession>A0AAU9EZS5</accession>
<dbReference type="RefSeq" id="WP_338603826.1">
    <property type="nucleotide sequence ID" value="NZ_AP028679.1"/>
</dbReference>
<organism evidence="3 4">
    <name type="scientific">Desulfoferula mesophila</name>
    <dbReference type="NCBI Taxonomy" id="3058419"/>
    <lineage>
        <taxon>Bacteria</taxon>
        <taxon>Pseudomonadati</taxon>
        <taxon>Thermodesulfobacteriota</taxon>
        <taxon>Desulfarculia</taxon>
        <taxon>Desulfarculales</taxon>
        <taxon>Desulfarculaceae</taxon>
        <taxon>Desulfoferula</taxon>
    </lineage>
</organism>
<evidence type="ECO:0000313" key="4">
    <source>
        <dbReference type="Proteomes" id="UP001366166"/>
    </source>
</evidence>
<dbReference type="Pfam" id="PF09851">
    <property type="entry name" value="SHOCT"/>
    <property type="match status" value="1"/>
</dbReference>
<gene>
    <name evidence="3" type="ORF">FAK_41460</name>
</gene>
<dbReference type="AlphaFoldDB" id="A0AAU9EZS5"/>
<reference evidence="4" key="1">
    <citation type="journal article" date="2023" name="Arch. Microbiol.">
        <title>Desulfoferula mesophilus gen. nov. sp. nov., a mesophilic sulfate-reducing bacterium isolated from a brackish lake sediment.</title>
        <authorList>
            <person name="Watanabe T."/>
            <person name="Yabe T."/>
            <person name="Tsuji J.M."/>
            <person name="Fukui M."/>
        </authorList>
    </citation>
    <scope>NUCLEOTIDE SEQUENCE [LARGE SCALE GENOMIC DNA]</scope>
    <source>
        <strain evidence="4">12FAK</strain>
    </source>
</reference>
<evidence type="ECO:0000256" key="1">
    <source>
        <dbReference type="SAM" id="Phobius"/>
    </source>
</evidence>
<keyword evidence="1" id="KW-0812">Transmembrane</keyword>
<evidence type="ECO:0000259" key="2">
    <source>
        <dbReference type="Pfam" id="PF09851"/>
    </source>
</evidence>